<evidence type="ECO:0000256" key="2">
    <source>
        <dbReference type="ARBA" id="ARBA00010621"/>
    </source>
</evidence>
<dbReference type="EMBL" id="DSLG01000002">
    <property type="protein sequence ID" value="HEA86829.1"/>
    <property type="molecule type" value="Genomic_DNA"/>
</dbReference>
<feature type="transmembrane region" description="Helical" evidence="14">
    <location>
        <begin position="85"/>
        <end position="103"/>
    </location>
</feature>
<keyword evidence="9 14" id="KW-0472">Membrane</keyword>
<keyword evidence="6 14" id="KW-0812">Transmembrane</keyword>
<comment type="miscellaneous">
    <text evidence="14">Bacitracin is thought to be involved in the inhibition of peptidoglycan synthesis by sequestering undecaprenyl diphosphate, thereby reducing the pool of lipid carrier available.</text>
</comment>
<dbReference type="AlphaFoldDB" id="A0A7C1SQL9"/>
<dbReference type="Pfam" id="PF02673">
    <property type="entry name" value="BacA"/>
    <property type="match status" value="1"/>
</dbReference>
<comment type="catalytic activity">
    <reaction evidence="13 14">
        <text>di-trans,octa-cis-undecaprenyl diphosphate + H2O = di-trans,octa-cis-undecaprenyl phosphate + phosphate + H(+)</text>
        <dbReference type="Rhea" id="RHEA:28094"/>
        <dbReference type="ChEBI" id="CHEBI:15377"/>
        <dbReference type="ChEBI" id="CHEBI:15378"/>
        <dbReference type="ChEBI" id="CHEBI:43474"/>
        <dbReference type="ChEBI" id="CHEBI:58405"/>
        <dbReference type="ChEBI" id="CHEBI:60392"/>
        <dbReference type="EC" id="3.6.1.27"/>
    </reaction>
</comment>
<dbReference type="GO" id="GO:0071555">
    <property type="term" value="P:cell wall organization"/>
    <property type="evidence" value="ECO:0007669"/>
    <property type="project" value="UniProtKB-KW"/>
</dbReference>
<keyword evidence="7 14" id="KW-0378">Hydrolase</keyword>
<protein>
    <recommendedName>
        <fullName evidence="4 14">Undecaprenyl-diphosphatase</fullName>
        <ecNumber evidence="3 14">3.6.1.27</ecNumber>
    </recommendedName>
    <alternativeName>
        <fullName evidence="12 14">Bacitracin resistance protein</fullName>
    </alternativeName>
    <alternativeName>
        <fullName evidence="11 14">Undecaprenyl pyrophosphate phosphatase</fullName>
    </alternativeName>
</protein>
<comment type="similarity">
    <text evidence="2 14">Belongs to the UppP family.</text>
</comment>
<dbReference type="HAMAP" id="MF_01006">
    <property type="entry name" value="Undec_diphosphatase"/>
    <property type="match status" value="1"/>
</dbReference>
<dbReference type="GO" id="GO:0046677">
    <property type="term" value="P:response to antibiotic"/>
    <property type="evidence" value="ECO:0007669"/>
    <property type="project" value="UniProtKB-UniRule"/>
</dbReference>
<feature type="transmembrane region" description="Helical" evidence="14">
    <location>
        <begin position="241"/>
        <end position="259"/>
    </location>
</feature>
<evidence type="ECO:0000256" key="12">
    <source>
        <dbReference type="ARBA" id="ARBA00032932"/>
    </source>
</evidence>
<gene>
    <name evidence="14" type="primary">uppP</name>
    <name evidence="15" type="ORF">ENP94_02335</name>
</gene>
<evidence type="ECO:0000256" key="11">
    <source>
        <dbReference type="ARBA" id="ARBA00032707"/>
    </source>
</evidence>
<feature type="transmembrane region" description="Helical" evidence="14">
    <location>
        <begin position="181"/>
        <end position="202"/>
    </location>
</feature>
<evidence type="ECO:0000256" key="6">
    <source>
        <dbReference type="ARBA" id="ARBA00022692"/>
    </source>
</evidence>
<dbReference type="InterPro" id="IPR003824">
    <property type="entry name" value="UppP"/>
</dbReference>
<keyword evidence="14" id="KW-0573">Peptidoglycan synthesis</keyword>
<name>A0A7C1SQL9_UNCW3</name>
<organism evidence="15">
    <name type="scientific">candidate division WOR-3 bacterium</name>
    <dbReference type="NCBI Taxonomy" id="2052148"/>
    <lineage>
        <taxon>Bacteria</taxon>
        <taxon>Bacteria division WOR-3</taxon>
    </lineage>
</organism>
<keyword evidence="8 14" id="KW-1133">Transmembrane helix</keyword>
<evidence type="ECO:0000256" key="14">
    <source>
        <dbReference type="HAMAP-Rule" id="MF_01006"/>
    </source>
</evidence>
<accession>A0A7C1SQL9</accession>
<sequence length="260" mass="28619">MNWLEGIVLGLLQGITEILPVSSDGHLALLLHFWRISPSVRLNLTAALHLGTALAILIFMLPRIFTLMRNLADTQSPVRNHARRLILLIIIGTLPALGAGLLLEPWVESLFVQKIVTSILFLINGTLLFTTRFARNRNRPIELPLGILIGLIQSTAILPAISRSGTTISLALLLGVNTATAFEFSFLLALPVTLGAAIWELLKLDFSLLSPGPVISGIMVAGITGYLMLMILRRVIISRNFWWFGIYCWALGLLSLLLLR</sequence>
<reference evidence="15" key="1">
    <citation type="journal article" date="2020" name="mSystems">
        <title>Genome- and Community-Level Interaction Insights into Carbon Utilization and Element Cycling Functions of Hydrothermarchaeota in Hydrothermal Sediment.</title>
        <authorList>
            <person name="Zhou Z."/>
            <person name="Liu Y."/>
            <person name="Xu W."/>
            <person name="Pan J."/>
            <person name="Luo Z.H."/>
            <person name="Li M."/>
        </authorList>
    </citation>
    <scope>NUCLEOTIDE SEQUENCE [LARGE SCALE GENOMIC DNA]</scope>
    <source>
        <strain evidence="15">SpSt-265</strain>
    </source>
</reference>
<dbReference type="GO" id="GO:0008360">
    <property type="term" value="P:regulation of cell shape"/>
    <property type="evidence" value="ECO:0007669"/>
    <property type="project" value="UniProtKB-KW"/>
</dbReference>
<keyword evidence="10 14" id="KW-0046">Antibiotic resistance</keyword>
<evidence type="ECO:0000313" key="15">
    <source>
        <dbReference type="EMBL" id="HEA86829.1"/>
    </source>
</evidence>
<evidence type="ECO:0000256" key="8">
    <source>
        <dbReference type="ARBA" id="ARBA00022989"/>
    </source>
</evidence>
<evidence type="ECO:0000256" key="7">
    <source>
        <dbReference type="ARBA" id="ARBA00022801"/>
    </source>
</evidence>
<comment type="caution">
    <text evidence="15">The sequence shown here is derived from an EMBL/GenBank/DDBJ whole genome shotgun (WGS) entry which is preliminary data.</text>
</comment>
<evidence type="ECO:0000256" key="10">
    <source>
        <dbReference type="ARBA" id="ARBA00023251"/>
    </source>
</evidence>
<feature type="transmembrane region" description="Helical" evidence="14">
    <location>
        <begin position="214"/>
        <end position="235"/>
    </location>
</feature>
<keyword evidence="5 14" id="KW-1003">Cell membrane</keyword>
<evidence type="ECO:0000256" key="5">
    <source>
        <dbReference type="ARBA" id="ARBA00022475"/>
    </source>
</evidence>
<dbReference type="EC" id="3.6.1.27" evidence="3 14"/>
<evidence type="ECO:0000256" key="1">
    <source>
        <dbReference type="ARBA" id="ARBA00004651"/>
    </source>
</evidence>
<evidence type="ECO:0000256" key="9">
    <source>
        <dbReference type="ARBA" id="ARBA00023136"/>
    </source>
</evidence>
<feature type="transmembrane region" description="Helical" evidence="14">
    <location>
        <begin position="141"/>
        <end position="161"/>
    </location>
</feature>
<evidence type="ECO:0000256" key="4">
    <source>
        <dbReference type="ARBA" id="ARBA00021581"/>
    </source>
</evidence>
<dbReference type="PANTHER" id="PTHR30622">
    <property type="entry name" value="UNDECAPRENYL-DIPHOSPHATASE"/>
    <property type="match status" value="1"/>
</dbReference>
<dbReference type="PANTHER" id="PTHR30622:SF4">
    <property type="entry name" value="UNDECAPRENYL-DIPHOSPHATASE"/>
    <property type="match status" value="1"/>
</dbReference>
<feature type="transmembrane region" description="Helical" evidence="14">
    <location>
        <begin position="115"/>
        <end position="134"/>
    </location>
</feature>
<keyword evidence="14" id="KW-0961">Cell wall biogenesis/degradation</keyword>
<proteinExistence type="inferred from homology"/>
<comment type="function">
    <text evidence="14">Catalyzes the dephosphorylation of undecaprenyl diphosphate (UPP). Confers resistance to bacitracin.</text>
</comment>
<dbReference type="GO" id="GO:0050380">
    <property type="term" value="F:undecaprenyl-diphosphatase activity"/>
    <property type="evidence" value="ECO:0007669"/>
    <property type="project" value="UniProtKB-UniRule"/>
</dbReference>
<dbReference type="GO" id="GO:0005886">
    <property type="term" value="C:plasma membrane"/>
    <property type="evidence" value="ECO:0007669"/>
    <property type="project" value="UniProtKB-SubCell"/>
</dbReference>
<dbReference type="GO" id="GO:0009252">
    <property type="term" value="P:peptidoglycan biosynthetic process"/>
    <property type="evidence" value="ECO:0007669"/>
    <property type="project" value="UniProtKB-KW"/>
</dbReference>
<evidence type="ECO:0000256" key="3">
    <source>
        <dbReference type="ARBA" id="ARBA00012374"/>
    </source>
</evidence>
<feature type="transmembrane region" description="Helical" evidence="14">
    <location>
        <begin position="46"/>
        <end position="65"/>
    </location>
</feature>
<keyword evidence="14" id="KW-0133">Cell shape</keyword>
<comment type="subcellular location">
    <subcellularLocation>
        <location evidence="1 14">Cell membrane</location>
        <topology evidence="1 14">Multi-pass membrane protein</topology>
    </subcellularLocation>
</comment>
<evidence type="ECO:0000256" key="13">
    <source>
        <dbReference type="ARBA" id="ARBA00047594"/>
    </source>
</evidence>